<sequence length="259" mass="28527">MPSDKTTFKNVLYTHFVPCFFAGVALLYLGNALFPHDVAAALTDDRFVTADFLFALANGLLVGVAVLGFHGLYNRHLRRVGAVSRKPASSRKISYGMATGFLCGIVMVLLGLHREGLIPLTLGVLSILAWHLRAFTHTIVVLLRPGNSATWEEVIELLRIYLTMLAGFTLVNATLEVIHLLLGMEAPFGFLTNSGEIFLNALYFTVVSMTTLGYGDLVPRTWDAKLLLIFQSLTSYIMFALMVGIITRGVVRTREENGE</sequence>
<dbReference type="PANTHER" id="PTHR11537:SF105">
    <property type="entry name" value="POTASSIUM VOLTAGE-GATED CHANNEL PROTEIN SHAL"/>
    <property type="match status" value="1"/>
</dbReference>
<feature type="transmembrane region" description="Helical" evidence="8">
    <location>
        <begin position="52"/>
        <end position="73"/>
    </location>
</feature>
<dbReference type="Gene3D" id="1.10.287.70">
    <property type="match status" value="1"/>
</dbReference>
<dbReference type="EMBL" id="CP046400">
    <property type="protein sequence ID" value="QGY40074.1"/>
    <property type="molecule type" value="Genomic_DNA"/>
</dbReference>
<keyword evidence="3 8" id="KW-0812">Transmembrane</keyword>
<dbReference type="GO" id="GO:0008076">
    <property type="term" value="C:voltage-gated potassium channel complex"/>
    <property type="evidence" value="ECO:0007669"/>
    <property type="project" value="InterPro"/>
</dbReference>
<evidence type="ECO:0000313" key="10">
    <source>
        <dbReference type="EMBL" id="QGY40074.1"/>
    </source>
</evidence>
<gene>
    <name evidence="10" type="ORF">GM415_08020</name>
</gene>
<evidence type="ECO:0000256" key="6">
    <source>
        <dbReference type="ARBA" id="ARBA00023136"/>
    </source>
</evidence>
<reference evidence="10 11" key="1">
    <citation type="submission" date="2019-11" db="EMBL/GenBank/DDBJ databases">
        <authorList>
            <person name="Zheng R.K."/>
            <person name="Sun C.M."/>
        </authorList>
    </citation>
    <scope>NUCLEOTIDE SEQUENCE [LARGE SCALE GENOMIC DNA]</scope>
    <source>
        <strain evidence="10 11">SRB007</strain>
    </source>
</reference>
<keyword evidence="5" id="KW-0406">Ion transport</keyword>
<dbReference type="InterPro" id="IPR028325">
    <property type="entry name" value="VG_K_chnl"/>
</dbReference>
<evidence type="ECO:0000259" key="9">
    <source>
        <dbReference type="Pfam" id="PF07885"/>
    </source>
</evidence>
<dbReference type="GO" id="GO:0001508">
    <property type="term" value="P:action potential"/>
    <property type="evidence" value="ECO:0007669"/>
    <property type="project" value="TreeGrafter"/>
</dbReference>
<evidence type="ECO:0000256" key="7">
    <source>
        <dbReference type="ARBA" id="ARBA00023303"/>
    </source>
</evidence>
<feature type="transmembrane region" description="Helical" evidence="8">
    <location>
        <begin position="197"/>
        <end position="214"/>
    </location>
</feature>
<evidence type="ECO:0000313" key="11">
    <source>
        <dbReference type="Proteomes" id="UP000428328"/>
    </source>
</evidence>
<dbReference type="Proteomes" id="UP000428328">
    <property type="component" value="Chromosome"/>
</dbReference>
<feature type="transmembrane region" description="Helical" evidence="8">
    <location>
        <begin position="157"/>
        <end position="182"/>
    </location>
</feature>
<evidence type="ECO:0000256" key="4">
    <source>
        <dbReference type="ARBA" id="ARBA00022989"/>
    </source>
</evidence>
<dbReference type="SUPFAM" id="SSF81324">
    <property type="entry name" value="Voltage-gated potassium channels"/>
    <property type="match status" value="1"/>
</dbReference>
<dbReference type="RefSeq" id="WP_158947298.1">
    <property type="nucleotide sequence ID" value="NZ_CP046400.1"/>
</dbReference>
<keyword evidence="7" id="KW-0407">Ion channel</keyword>
<accession>A0A6I6JR39</accession>
<evidence type="ECO:0000256" key="8">
    <source>
        <dbReference type="SAM" id="Phobius"/>
    </source>
</evidence>
<evidence type="ECO:0000256" key="3">
    <source>
        <dbReference type="ARBA" id="ARBA00022692"/>
    </source>
</evidence>
<keyword evidence="2" id="KW-0813">Transport</keyword>
<organism evidence="10 11">
    <name type="scientific">Pseudodesulfovibrio cashew</name>
    <dbReference type="NCBI Taxonomy" id="2678688"/>
    <lineage>
        <taxon>Bacteria</taxon>
        <taxon>Pseudomonadati</taxon>
        <taxon>Thermodesulfobacteriota</taxon>
        <taxon>Desulfovibrionia</taxon>
        <taxon>Desulfovibrionales</taxon>
        <taxon>Desulfovibrionaceae</taxon>
    </lineage>
</organism>
<dbReference type="PANTHER" id="PTHR11537">
    <property type="entry name" value="VOLTAGE-GATED POTASSIUM CHANNEL"/>
    <property type="match status" value="1"/>
</dbReference>
<feature type="transmembrane region" description="Helical" evidence="8">
    <location>
        <begin position="12"/>
        <end position="32"/>
    </location>
</feature>
<evidence type="ECO:0000256" key="5">
    <source>
        <dbReference type="ARBA" id="ARBA00023065"/>
    </source>
</evidence>
<evidence type="ECO:0000256" key="1">
    <source>
        <dbReference type="ARBA" id="ARBA00004141"/>
    </source>
</evidence>
<keyword evidence="4 8" id="KW-1133">Transmembrane helix</keyword>
<dbReference type="Pfam" id="PF07885">
    <property type="entry name" value="Ion_trans_2"/>
    <property type="match status" value="1"/>
</dbReference>
<dbReference type="KEGG" id="psel:GM415_08020"/>
<comment type="subcellular location">
    <subcellularLocation>
        <location evidence="1">Membrane</location>
        <topology evidence="1">Multi-pass membrane protein</topology>
    </subcellularLocation>
</comment>
<feature type="transmembrane region" description="Helical" evidence="8">
    <location>
        <begin position="226"/>
        <end position="246"/>
    </location>
</feature>
<dbReference type="AlphaFoldDB" id="A0A6I6JR39"/>
<evidence type="ECO:0000256" key="2">
    <source>
        <dbReference type="ARBA" id="ARBA00022448"/>
    </source>
</evidence>
<name>A0A6I6JR39_9BACT</name>
<feature type="transmembrane region" description="Helical" evidence="8">
    <location>
        <begin position="118"/>
        <end position="136"/>
    </location>
</feature>
<keyword evidence="11" id="KW-1185">Reference proteome</keyword>
<feature type="domain" description="Potassium channel" evidence="9">
    <location>
        <begin position="195"/>
        <end position="248"/>
    </location>
</feature>
<keyword evidence="6 8" id="KW-0472">Membrane</keyword>
<protein>
    <recommendedName>
        <fullName evidence="9">Potassium channel domain-containing protein</fullName>
    </recommendedName>
</protein>
<dbReference type="GO" id="GO:0005250">
    <property type="term" value="F:A-type (transient outward) potassium channel activity"/>
    <property type="evidence" value="ECO:0007669"/>
    <property type="project" value="TreeGrafter"/>
</dbReference>
<feature type="transmembrane region" description="Helical" evidence="8">
    <location>
        <begin position="93"/>
        <end position="112"/>
    </location>
</feature>
<dbReference type="InterPro" id="IPR013099">
    <property type="entry name" value="K_chnl_dom"/>
</dbReference>
<proteinExistence type="predicted"/>